<dbReference type="EMBL" id="QRUY01000004">
    <property type="protein sequence ID" value="RGS09802.1"/>
    <property type="molecule type" value="Genomic_DNA"/>
</dbReference>
<dbReference type="Gene3D" id="1.10.3680.10">
    <property type="entry name" value="TerB-like"/>
    <property type="match status" value="1"/>
</dbReference>
<dbReference type="RefSeq" id="WP_118211065.1">
    <property type="nucleotide sequence ID" value="NZ_CATZFG010000007.1"/>
</dbReference>
<reference evidence="5 6" key="1">
    <citation type="submission" date="2018-08" db="EMBL/GenBank/DDBJ databases">
        <title>A genome reference for cultivated species of the human gut microbiota.</title>
        <authorList>
            <person name="Zou Y."/>
            <person name="Xue W."/>
            <person name="Luo G."/>
        </authorList>
    </citation>
    <scope>NUCLEOTIDE SEQUENCE [LARGE SCALE GENOMIC DNA]</scope>
    <source>
        <strain evidence="2 7">AF24-16AC</strain>
        <strain evidence="4 6">AM17-44</strain>
        <strain evidence="3 5">AM23-23</strain>
    </source>
</reference>
<dbReference type="Pfam" id="PF05099">
    <property type="entry name" value="TerB"/>
    <property type="match status" value="1"/>
</dbReference>
<evidence type="ECO:0000313" key="4">
    <source>
        <dbReference type="EMBL" id="RHH48650.1"/>
    </source>
</evidence>
<gene>
    <name evidence="4" type="ORF">DW204_02850</name>
    <name evidence="3" type="ORF">DW653_01960</name>
    <name evidence="2" type="ORF">DWY14_03020</name>
</gene>
<sequence length="159" mass="18628">MNTNELYLKTIFCCMACDGDIAKEEVSLVNDITAKQELFRDMNIEATINDYVAAINAKGALFLKQYLKELEAQNLSTEEQMKIIDFAIQTIYADNKIEYSEVKFFKKIRSRLSLTDEQILVKYPDLEDFLLPDINIVEDPEWNNAIFKDINFTEYRERQ</sequence>
<dbReference type="Proteomes" id="UP000284998">
    <property type="component" value="Unassembled WGS sequence"/>
</dbReference>
<dbReference type="AlphaFoldDB" id="A0A414RIJ9"/>
<dbReference type="EMBL" id="QRJS01000005">
    <property type="protein sequence ID" value="RHH48650.1"/>
    <property type="molecule type" value="Genomic_DNA"/>
</dbReference>
<evidence type="ECO:0000313" key="7">
    <source>
        <dbReference type="Proteomes" id="UP000285750"/>
    </source>
</evidence>
<dbReference type="InterPro" id="IPR029024">
    <property type="entry name" value="TerB-like"/>
</dbReference>
<dbReference type="SUPFAM" id="SSF158682">
    <property type="entry name" value="TerB-like"/>
    <property type="match status" value="1"/>
</dbReference>
<dbReference type="CDD" id="cd07177">
    <property type="entry name" value="terB_like"/>
    <property type="match status" value="1"/>
</dbReference>
<protein>
    <submittedName>
        <fullName evidence="3">TerB family tellurite resistance protein</fullName>
    </submittedName>
</protein>
<accession>A0A414RIJ9</accession>
<feature type="domain" description="Co-chaperone DjlA N-terminal" evidence="1">
    <location>
        <begin position="15"/>
        <end position="118"/>
    </location>
</feature>
<dbReference type="InterPro" id="IPR007791">
    <property type="entry name" value="DjlA_N"/>
</dbReference>
<dbReference type="Proteomes" id="UP000285750">
    <property type="component" value="Unassembled WGS sequence"/>
</dbReference>
<evidence type="ECO:0000313" key="3">
    <source>
        <dbReference type="EMBL" id="RHF92953.1"/>
    </source>
</evidence>
<evidence type="ECO:0000313" key="6">
    <source>
        <dbReference type="Proteomes" id="UP000284998"/>
    </source>
</evidence>
<proteinExistence type="predicted"/>
<organism evidence="3 5">
    <name type="scientific">Phocaeicola plebeius</name>
    <dbReference type="NCBI Taxonomy" id="310297"/>
    <lineage>
        <taxon>Bacteria</taxon>
        <taxon>Pseudomonadati</taxon>
        <taxon>Bacteroidota</taxon>
        <taxon>Bacteroidia</taxon>
        <taxon>Bacteroidales</taxon>
        <taxon>Bacteroidaceae</taxon>
        <taxon>Phocaeicola</taxon>
    </lineage>
</organism>
<evidence type="ECO:0000313" key="5">
    <source>
        <dbReference type="Proteomes" id="UP000283485"/>
    </source>
</evidence>
<comment type="caution">
    <text evidence="3">The sequence shown here is derived from an EMBL/GenBank/DDBJ whole genome shotgun (WGS) entry which is preliminary data.</text>
</comment>
<name>A0A414RIJ9_9BACT</name>
<dbReference type="EMBL" id="QRHQ01000002">
    <property type="protein sequence ID" value="RHF92953.1"/>
    <property type="molecule type" value="Genomic_DNA"/>
</dbReference>
<evidence type="ECO:0000313" key="2">
    <source>
        <dbReference type="EMBL" id="RGS09802.1"/>
    </source>
</evidence>
<evidence type="ECO:0000259" key="1">
    <source>
        <dbReference type="Pfam" id="PF05099"/>
    </source>
</evidence>
<dbReference type="Proteomes" id="UP000283485">
    <property type="component" value="Unassembled WGS sequence"/>
</dbReference>